<feature type="transmembrane region" description="Helical" evidence="9">
    <location>
        <begin position="519"/>
        <end position="537"/>
    </location>
</feature>
<evidence type="ECO:0000256" key="1">
    <source>
        <dbReference type="ARBA" id="ARBA00004651"/>
    </source>
</evidence>
<dbReference type="Gene3D" id="3.30.70.3220">
    <property type="match status" value="1"/>
</dbReference>
<evidence type="ECO:0000256" key="2">
    <source>
        <dbReference type="ARBA" id="ARBA00022448"/>
    </source>
</evidence>
<dbReference type="NCBIfam" id="TIGR01129">
    <property type="entry name" value="secD"/>
    <property type="match status" value="1"/>
</dbReference>
<dbReference type="Pfam" id="PF21760">
    <property type="entry name" value="SecD_1st"/>
    <property type="match status" value="1"/>
</dbReference>
<proteinExistence type="inferred from homology"/>
<gene>
    <name evidence="9 14" type="primary">secD</name>
    <name evidence="10" type="synonym">secF</name>
    <name evidence="14" type="ORF">LEM8419_02459</name>
</gene>
<feature type="transmembrane region" description="Helical" evidence="9">
    <location>
        <begin position="975"/>
        <end position="1000"/>
    </location>
</feature>
<name>A0ABN8FAI6_9BACT</name>
<dbReference type="PRINTS" id="PR01755">
    <property type="entry name" value="SECFTRNLCASE"/>
</dbReference>
<dbReference type="PANTHER" id="PTHR30081">
    <property type="entry name" value="PROTEIN-EXPORT MEMBRANE PROTEIN SEC"/>
    <property type="match status" value="1"/>
</dbReference>
<protein>
    <recommendedName>
        <fullName evidence="9 10">Multifunctional fusion protein</fullName>
    </recommendedName>
    <domain>
        <recommendedName>
            <fullName evidence="9">Protein translocase subunit SecD</fullName>
        </recommendedName>
    </domain>
    <domain>
        <recommendedName>
            <fullName evidence="10">Protein-export membrane protein SecF</fullName>
        </recommendedName>
    </domain>
</protein>
<keyword evidence="6 9" id="KW-1133">Transmembrane helix</keyword>
<evidence type="ECO:0000256" key="6">
    <source>
        <dbReference type="ARBA" id="ARBA00022989"/>
    </source>
</evidence>
<keyword evidence="15" id="KW-1185">Reference proteome</keyword>
<evidence type="ECO:0000256" key="7">
    <source>
        <dbReference type="ARBA" id="ARBA00023010"/>
    </source>
</evidence>
<evidence type="ECO:0000313" key="15">
    <source>
        <dbReference type="Proteomes" id="UP000837803"/>
    </source>
</evidence>
<evidence type="ECO:0000259" key="12">
    <source>
        <dbReference type="Pfam" id="PF21760"/>
    </source>
</evidence>
<reference evidence="14" key="1">
    <citation type="submission" date="2021-12" db="EMBL/GenBank/DDBJ databases">
        <authorList>
            <person name="Rodrigo-Torres L."/>
            <person name="Arahal R. D."/>
            <person name="Lucena T."/>
        </authorList>
    </citation>
    <scope>NUCLEOTIDE SEQUENCE</scope>
    <source>
        <strain evidence="14">CECT 8419</strain>
    </source>
</reference>
<dbReference type="Gene3D" id="1.20.1640.10">
    <property type="entry name" value="Multidrug efflux transporter AcrB transmembrane domain"/>
    <property type="match status" value="2"/>
</dbReference>
<dbReference type="SUPFAM" id="SSF82866">
    <property type="entry name" value="Multidrug efflux transporter AcrB transmembrane domain"/>
    <property type="match status" value="2"/>
</dbReference>
<feature type="transmembrane region" description="Helical" evidence="9">
    <location>
        <begin position="642"/>
        <end position="665"/>
    </location>
</feature>
<evidence type="ECO:0000256" key="5">
    <source>
        <dbReference type="ARBA" id="ARBA00022927"/>
    </source>
</evidence>
<feature type="domain" description="Protein export membrane protein SecD/SecF C-terminal" evidence="11">
    <location>
        <begin position="497"/>
        <end position="669"/>
    </location>
</feature>
<dbReference type="NCBIfam" id="TIGR00966">
    <property type="entry name" value="transloc_SecF"/>
    <property type="match status" value="1"/>
</dbReference>
<organism evidence="14 15">
    <name type="scientific">Neolewinella maritima</name>
    <dbReference type="NCBI Taxonomy" id="1383882"/>
    <lineage>
        <taxon>Bacteria</taxon>
        <taxon>Pseudomonadati</taxon>
        <taxon>Bacteroidota</taxon>
        <taxon>Saprospiria</taxon>
        <taxon>Saprospirales</taxon>
        <taxon>Lewinellaceae</taxon>
        <taxon>Neolewinella</taxon>
    </lineage>
</organism>
<dbReference type="InterPro" id="IPR022813">
    <property type="entry name" value="SecD/SecF_arch_bac"/>
</dbReference>
<feature type="domain" description="SecDF P1 head subdomain" evidence="13">
    <location>
        <begin position="399"/>
        <end position="496"/>
    </location>
</feature>
<feature type="transmembrane region" description="Helical" evidence="9">
    <location>
        <begin position="871"/>
        <end position="894"/>
    </location>
</feature>
<dbReference type="InterPro" id="IPR048631">
    <property type="entry name" value="SecD_1st"/>
</dbReference>
<dbReference type="Gene3D" id="3.30.1360.200">
    <property type="match status" value="1"/>
</dbReference>
<dbReference type="HAMAP" id="MF_01464_B">
    <property type="entry name" value="SecF_B"/>
    <property type="match status" value="1"/>
</dbReference>
<evidence type="ECO:0000313" key="14">
    <source>
        <dbReference type="EMBL" id="CAH1001556.1"/>
    </source>
</evidence>
<evidence type="ECO:0000256" key="8">
    <source>
        <dbReference type="ARBA" id="ARBA00023136"/>
    </source>
</evidence>
<comment type="subunit">
    <text evidence="10">Forms a complex with SecD. Part of the essential Sec protein translocation apparatus which comprises SecA, SecYEG and auxiliary proteins SecDF. Other proteins may also be involved.</text>
</comment>
<comment type="caution">
    <text evidence="9">Lacks conserved residue(s) required for the propagation of feature annotation.</text>
</comment>
<dbReference type="NCBIfam" id="TIGR00916">
    <property type="entry name" value="2A0604s01"/>
    <property type="match status" value="2"/>
</dbReference>
<accession>A0ABN8FAI6</accession>
<dbReference type="PANTHER" id="PTHR30081:SF1">
    <property type="entry name" value="PROTEIN TRANSLOCASE SUBUNIT SECD"/>
    <property type="match status" value="1"/>
</dbReference>
<feature type="domain" description="Protein translocase subunit SecDF P1" evidence="12">
    <location>
        <begin position="197"/>
        <end position="249"/>
    </location>
</feature>
<evidence type="ECO:0000259" key="11">
    <source>
        <dbReference type="Pfam" id="PF02355"/>
    </source>
</evidence>
<keyword evidence="8 9" id="KW-0472">Membrane</keyword>
<feature type="transmembrane region" description="Helical" evidence="9">
    <location>
        <begin position="7"/>
        <end position="25"/>
    </location>
</feature>
<dbReference type="InterPro" id="IPR054384">
    <property type="entry name" value="SecDF_P1_head"/>
</dbReference>
<dbReference type="InterPro" id="IPR022646">
    <property type="entry name" value="SecD/SecF_CS"/>
</dbReference>
<comment type="similarity">
    <text evidence="9">Belongs to the SecD/SecF family. SecD subfamily.</text>
</comment>
<feature type="transmembrane region" description="Helical" evidence="9">
    <location>
        <begin position="699"/>
        <end position="717"/>
    </location>
</feature>
<dbReference type="Pfam" id="PF02355">
    <property type="entry name" value="SecD_SecF_C"/>
    <property type="match status" value="2"/>
</dbReference>
<evidence type="ECO:0000256" key="3">
    <source>
        <dbReference type="ARBA" id="ARBA00022475"/>
    </source>
</evidence>
<evidence type="ECO:0000259" key="13">
    <source>
        <dbReference type="Pfam" id="PF22599"/>
    </source>
</evidence>
<dbReference type="HAMAP" id="MF_01463_B">
    <property type="entry name" value="SecD_B"/>
    <property type="match status" value="1"/>
</dbReference>
<evidence type="ECO:0000256" key="9">
    <source>
        <dbReference type="HAMAP-Rule" id="MF_01463"/>
    </source>
</evidence>
<comment type="caution">
    <text evidence="14">The sequence shown here is derived from an EMBL/GenBank/DDBJ whole genome shotgun (WGS) entry which is preliminary data.</text>
</comment>
<comment type="subunit">
    <text evidence="9">Forms a complex with SecF. Part of the essential Sec protein translocation apparatus which comprises SecA, SecYEG and auxiliary proteins SecDF. Other proteins may also be involved.</text>
</comment>
<keyword evidence="4 9" id="KW-0812">Transmembrane</keyword>
<dbReference type="EMBL" id="CAKLPZ010000003">
    <property type="protein sequence ID" value="CAH1001556.1"/>
    <property type="molecule type" value="Genomic_DNA"/>
</dbReference>
<dbReference type="InterPro" id="IPR022645">
    <property type="entry name" value="SecD/SecF_bac"/>
</dbReference>
<dbReference type="RefSeq" id="WP_238751406.1">
    <property type="nucleotide sequence ID" value="NZ_CAKLPZ010000003.1"/>
</dbReference>
<evidence type="ECO:0000256" key="4">
    <source>
        <dbReference type="ARBA" id="ARBA00022692"/>
    </source>
</evidence>
<dbReference type="InterPro" id="IPR005665">
    <property type="entry name" value="SecF_bac"/>
</dbReference>
<keyword evidence="7 9" id="KW-0811">Translocation</keyword>
<feature type="transmembrane region" description="Helical" evidence="9">
    <location>
        <begin position="568"/>
        <end position="588"/>
    </location>
</feature>
<dbReference type="InterPro" id="IPR005791">
    <property type="entry name" value="SecD"/>
</dbReference>
<feature type="transmembrane region" description="Helical" evidence="9">
    <location>
        <begin position="900"/>
        <end position="922"/>
    </location>
</feature>
<dbReference type="InterPro" id="IPR055344">
    <property type="entry name" value="SecD_SecF_C_bact"/>
</dbReference>
<sequence>MQGKGLIKFFLVVMLLVTIAQYMFVIPTNAVENDADNYAQDLTGDDTGEAYRIARASYLDSISDQEVFRLPLIKSYTYQDLKAQQLALGLDLKGGMSVVLQVDLREFLLTMARNSRDTTFEEAISAASQAQQSADDDFITLFGNAWAERAGDDQKLATIFSRNDALRDQIGINTSDAEVVRILREKADETVNLTFVMLRNRIDQLGVVQPNVALDAERDLIVVELPGIENPARARAFLTGTANLEFFDVLNVDQTSINALIQADQILQRRQDLAAGLDSTAVEQTTTVYDTVYATNDLGNLTDSIESITPREVQNQTAGPLFSVLTPNNGNFGPAVLGIAQGSNRQQVMRYLNDPEIKRLFPRNASFRFAETPLDADDNGTAGSLYQLYQLDLPRDGTAPLTGEYVTRAGSGPEPGGQVAVNLTMNSEGSRIWARMTTDAANNGNRQVAIVLDSMVVSAPRVNGPITGGSTSITGDFTVQEATDLANILQVGRLPARTQIIQESIVGPSLGEANIKSSVTALLIGFGLVLAFMLFYYGGAGVVAIVALLLNLVFIFGALASLGTVLTLPGIAGILLTIGMAVDANVIIYERIREELRVGKTVPNAVRDGFSNSYSTIIDANVTTILVAAVLAYFGLGPIKGFAVVLIVGVIASVFTAVLVGRLMVDYWINKRGTMTFWTAGSKSLFANVSVDWLSFRKISYGISAVLVAVSLFFIFTRGFDLGVDFKGGYSYTVAFDQEVSAQELRNALEGPLEGVPTIKSVDADNTYNITTNYLIDQTAQIDGQEPQDVVLAALYEGVTAATGDNSVTLDQFGSTETTVGTHITSVSKVGPTIADDIKRSALEAGVVALLGIFFYLLLRFKGKRYSTGAVVALFHDTIIVMGVFAACWGWIGFNMEVDQAFIAAILTVIGYSINDTVVVFDRIREYLTNYTKRDRRQLINDAINSTISRTVMTSFTTILVVLVLFLFGGASIKGFAFALLVGIVVGTYSSIFIASPIVYDLSSDQEVKEVKTASDTPVTA</sequence>
<keyword evidence="3 9" id="KW-1003">Cell membrane</keyword>
<dbReference type="Pfam" id="PF22599">
    <property type="entry name" value="SecDF_P1_head"/>
    <property type="match status" value="1"/>
</dbReference>
<feature type="transmembrane region" description="Helical" evidence="9">
    <location>
        <begin position="542"/>
        <end position="562"/>
    </location>
</feature>
<dbReference type="InterPro" id="IPR048634">
    <property type="entry name" value="SecD_SecF_C"/>
</dbReference>
<keyword evidence="2 9" id="KW-0813">Transport</keyword>
<comment type="similarity">
    <text evidence="10">Belongs to the SecD/SecF family. SecF subfamily.</text>
</comment>
<feature type="transmembrane region" description="Helical" evidence="9">
    <location>
        <begin position="841"/>
        <end position="859"/>
    </location>
</feature>
<evidence type="ECO:0000256" key="10">
    <source>
        <dbReference type="HAMAP-Rule" id="MF_01464"/>
    </source>
</evidence>
<keyword evidence="5 9" id="KW-0653">Protein transport</keyword>
<feature type="transmembrane region" description="Helical" evidence="9">
    <location>
        <begin position="943"/>
        <end position="969"/>
    </location>
</feature>
<comment type="subcellular location">
    <subcellularLocation>
        <location evidence="1 9">Cell membrane</location>
        <topology evidence="1 9">Multi-pass membrane protein</topology>
    </subcellularLocation>
</comment>
<feature type="domain" description="Protein export membrane protein SecD/SecF C-terminal" evidence="11">
    <location>
        <begin position="821"/>
        <end position="1003"/>
    </location>
</feature>
<comment type="function">
    <text evidence="9">Part of the Sec protein translocase complex. Interacts with the SecYEG preprotein conducting channel. SecDF uses the proton motive force (PMF) to complete protein translocation after the ATP-dependent function of SecA.</text>
</comment>
<feature type="transmembrane region" description="Helical" evidence="9">
    <location>
        <begin position="617"/>
        <end position="636"/>
    </location>
</feature>
<dbReference type="Pfam" id="PF07549">
    <property type="entry name" value="Sec_GG"/>
    <property type="match status" value="2"/>
</dbReference>
<dbReference type="NCBIfam" id="NF009585">
    <property type="entry name" value="PRK13024.1-5"/>
    <property type="match status" value="1"/>
</dbReference>
<dbReference type="Proteomes" id="UP000837803">
    <property type="component" value="Unassembled WGS sequence"/>
</dbReference>